<keyword evidence="2" id="KW-1185">Reference proteome</keyword>
<name>A0ACB0ZDN2_MELEN</name>
<gene>
    <name evidence="1" type="ORF">MENTE1834_LOCUS24025</name>
</gene>
<dbReference type="EMBL" id="CAVMJV010000031">
    <property type="protein sequence ID" value="CAK5077127.1"/>
    <property type="molecule type" value="Genomic_DNA"/>
</dbReference>
<sequence>MHTFKCFVKPASDRRLVVRPNLSRLVCRSGADDARVLSCSLTLFWVKFIEFRFRE</sequence>
<evidence type="ECO:0000313" key="1">
    <source>
        <dbReference type="EMBL" id="CAK5077127.1"/>
    </source>
</evidence>
<reference evidence="1" key="1">
    <citation type="submission" date="2023-11" db="EMBL/GenBank/DDBJ databases">
        <authorList>
            <person name="Poullet M."/>
        </authorList>
    </citation>
    <scope>NUCLEOTIDE SEQUENCE</scope>
    <source>
        <strain evidence="1">E1834</strain>
    </source>
</reference>
<comment type="caution">
    <text evidence="1">The sequence shown here is derived from an EMBL/GenBank/DDBJ whole genome shotgun (WGS) entry which is preliminary data.</text>
</comment>
<evidence type="ECO:0000313" key="2">
    <source>
        <dbReference type="Proteomes" id="UP001497535"/>
    </source>
</evidence>
<accession>A0ACB0ZDN2</accession>
<protein>
    <submittedName>
        <fullName evidence="1">Uncharacterized protein</fullName>
    </submittedName>
</protein>
<organism evidence="1 2">
    <name type="scientific">Meloidogyne enterolobii</name>
    <name type="common">Root-knot nematode worm</name>
    <name type="synonym">Meloidogyne mayaguensis</name>
    <dbReference type="NCBI Taxonomy" id="390850"/>
    <lineage>
        <taxon>Eukaryota</taxon>
        <taxon>Metazoa</taxon>
        <taxon>Ecdysozoa</taxon>
        <taxon>Nematoda</taxon>
        <taxon>Chromadorea</taxon>
        <taxon>Rhabditida</taxon>
        <taxon>Tylenchina</taxon>
        <taxon>Tylenchomorpha</taxon>
        <taxon>Tylenchoidea</taxon>
        <taxon>Meloidogynidae</taxon>
        <taxon>Meloidogyninae</taxon>
        <taxon>Meloidogyne</taxon>
    </lineage>
</organism>
<proteinExistence type="predicted"/>
<dbReference type="Proteomes" id="UP001497535">
    <property type="component" value="Unassembled WGS sequence"/>
</dbReference>